<protein>
    <recommendedName>
        <fullName evidence="2">Rho-GAP domain-containing protein</fullName>
    </recommendedName>
</protein>
<dbReference type="GO" id="GO:0007165">
    <property type="term" value="P:signal transduction"/>
    <property type="evidence" value="ECO:0007669"/>
    <property type="project" value="InterPro"/>
</dbReference>
<comment type="caution">
    <text evidence="3">The sequence shown here is derived from an EMBL/GenBank/DDBJ whole genome shotgun (WGS) entry which is preliminary data.</text>
</comment>
<dbReference type="Pfam" id="PF00620">
    <property type="entry name" value="RhoGAP"/>
    <property type="match status" value="1"/>
</dbReference>
<proteinExistence type="predicted"/>
<dbReference type="PANTHER" id="PTHR23177:SF64">
    <property type="entry name" value="RHO GTPASE-ACTIVATING PROTEIN 1"/>
    <property type="match status" value="1"/>
</dbReference>
<dbReference type="AlphaFoldDB" id="A0A835UGS0"/>
<dbReference type="Proteomes" id="UP000639772">
    <property type="component" value="Chromosome 12"/>
</dbReference>
<sequence length="264" mass="29169">MARFQVHLRFLSPSPLSKRSSVREAKVEVTGTECESGDDLVSSPLIPMVADGCGVDGEVRVESGTQFSLLATAAAALRRSLVLCSLGAGEEGTERPWTSDGRRKSSISLTSRSTGSMAFLVYRWSSCRKYQAKFPALVPVYLEFLLNLCNVPMIVEKQHTYYFTLYAKTPLCTWWPSEGIFRINAENGQELLVREQLNKGIVPHGVDLHCLAGLIKAWFRELPNGVLDSIAPEQVMHCNTEEECSQLASVLLLLKQLCSTGLLI</sequence>
<dbReference type="InterPro" id="IPR044785">
    <property type="entry name" value="RopGAP1-5"/>
</dbReference>
<evidence type="ECO:0000313" key="3">
    <source>
        <dbReference type="EMBL" id="KAG0458801.1"/>
    </source>
</evidence>
<accession>A0A835UGS0</accession>
<evidence type="ECO:0000256" key="1">
    <source>
        <dbReference type="ARBA" id="ARBA00022468"/>
    </source>
</evidence>
<dbReference type="PANTHER" id="PTHR23177">
    <property type="entry name" value="MKIAA1688 PROTEIN"/>
    <property type="match status" value="1"/>
</dbReference>
<gene>
    <name evidence="3" type="ORF">HPP92_021929</name>
</gene>
<dbReference type="InterPro" id="IPR000198">
    <property type="entry name" value="RhoGAP_dom"/>
</dbReference>
<dbReference type="SUPFAM" id="SSF48350">
    <property type="entry name" value="GTPase activation domain, GAP"/>
    <property type="match status" value="1"/>
</dbReference>
<dbReference type="GO" id="GO:0005096">
    <property type="term" value="F:GTPase activator activity"/>
    <property type="evidence" value="ECO:0007669"/>
    <property type="project" value="UniProtKB-KW"/>
</dbReference>
<dbReference type="Gene3D" id="1.10.555.10">
    <property type="entry name" value="Rho GTPase activation protein"/>
    <property type="match status" value="1"/>
</dbReference>
<name>A0A835UGS0_VANPL</name>
<evidence type="ECO:0000313" key="4">
    <source>
        <dbReference type="Proteomes" id="UP000639772"/>
    </source>
</evidence>
<dbReference type="EMBL" id="JADCNM010000012">
    <property type="protein sequence ID" value="KAG0458801.1"/>
    <property type="molecule type" value="Genomic_DNA"/>
</dbReference>
<reference evidence="3 4" key="1">
    <citation type="journal article" date="2020" name="Nat. Food">
        <title>A phased Vanilla planifolia genome enables genetic improvement of flavour and production.</title>
        <authorList>
            <person name="Hasing T."/>
            <person name="Tang H."/>
            <person name="Brym M."/>
            <person name="Khazi F."/>
            <person name="Huang T."/>
            <person name="Chambers A.H."/>
        </authorList>
    </citation>
    <scope>NUCLEOTIDE SEQUENCE [LARGE SCALE GENOMIC DNA]</scope>
    <source>
        <tissue evidence="3">Leaf</tissue>
    </source>
</reference>
<dbReference type="InterPro" id="IPR008936">
    <property type="entry name" value="Rho_GTPase_activation_prot"/>
</dbReference>
<feature type="domain" description="Rho-GAP" evidence="2">
    <location>
        <begin position="140"/>
        <end position="264"/>
    </location>
</feature>
<dbReference type="PROSITE" id="PS50238">
    <property type="entry name" value="RHOGAP"/>
    <property type="match status" value="1"/>
</dbReference>
<keyword evidence="1" id="KW-0343">GTPase activation</keyword>
<dbReference type="OrthoDB" id="79452at2759"/>
<evidence type="ECO:0000259" key="2">
    <source>
        <dbReference type="PROSITE" id="PS50238"/>
    </source>
</evidence>
<organism evidence="3 4">
    <name type="scientific">Vanilla planifolia</name>
    <name type="common">Vanilla</name>
    <dbReference type="NCBI Taxonomy" id="51239"/>
    <lineage>
        <taxon>Eukaryota</taxon>
        <taxon>Viridiplantae</taxon>
        <taxon>Streptophyta</taxon>
        <taxon>Embryophyta</taxon>
        <taxon>Tracheophyta</taxon>
        <taxon>Spermatophyta</taxon>
        <taxon>Magnoliopsida</taxon>
        <taxon>Liliopsida</taxon>
        <taxon>Asparagales</taxon>
        <taxon>Orchidaceae</taxon>
        <taxon>Vanilloideae</taxon>
        <taxon>Vanilleae</taxon>
        <taxon>Vanilla</taxon>
    </lineage>
</organism>